<feature type="chain" id="PRO_5041649870" description="Peptidase S1 domain-containing protein" evidence="1">
    <location>
        <begin position="29"/>
        <end position="232"/>
    </location>
</feature>
<dbReference type="PROSITE" id="PS00135">
    <property type="entry name" value="TRYPSIN_SER"/>
    <property type="match status" value="1"/>
</dbReference>
<name>A0AA97GVC8_9ACTN</name>
<dbReference type="InterPro" id="IPR043504">
    <property type="entry name" value="Peptidase_S1_PA_chymotrypsin"/>
</dbReference>
<dbReference type="AlphaFoldDB" id="A0AA97GVC8"/>
<dbReference type="InterPro" id="IPR018114">
    <property type="entry name" value="TRYPSIN_HIS"/>
</dbReference>
<dbReference type="PROSITE" id="PS00134">
    <property type="entry name" value="TRYPSIN_HIS"/>
    <property type="match status" value="1"/>
</dbReference>
<dbReference type="InterPro" id="IPR001254">
    <property type="entry name" value="Trypsin_dom"/>
</dbReference>
<evidence type="ECO:0000256" key="1">
    <source>
        <dbReference type="SAM" id="SignalP"/>
    </source>
</evidence>
<evidence type="ECO:0000259" key="2">
    <source>
        <dbReference type="Pfam" id="PF00089"/>
    </source>
</evidence>
<dbReference type="Gene3D" id="2.40.10.10">
    <property type="entry name" value="Trypsin-like serine proteases"/>
    <property type="match status" value="2"/>
</dbReference>
<protein>
    <recommendedName>
        <fullName evidence="2">Peptidase S1 domain-containing protein</fullName>
    </recommendedName>
</protein>
<dbReference type="SUPFAM" id="SSF50494">
    <property type="entry name" value="Trypsin-like serine proteases"/>
    <property type="match status" value="1"/>
</dbReference>
<feature type="domain" description="Peptidase S1" evidence="2">
    <location>
        <begin position="64"/>
        <end position="193"/>
    </location>
</feature>
<dbReference type="InterPro" id="IPR033116">
    <property type="entry name" value="TRYPSIN_SER"/>
</dbReference>
<dbReference type="InterPro" id="IPR009003">
    <property type="entry name" value="Peptidase_S1_PA"/>
</dbReference>
<gene>
    <name evidence="3" type="ORF">MP11Mi_27190</name>
</gene>
<keyword evidence="1" id="KW-0732">Signal</keyword>
<reference evidence="3" key="1">
    <citation type="submission" date="2023-06" db="EMBL/GenBank/DDBJ databases">
        <title>Gordonia sp. nov. and Pseudochrobactrum sp. nov., two species isolated from the burying beetle Nicrophorus vespilloides.</title>
        <authorList>
            <person name="Poehlein A."/>
            <person name="Guzman J."/>
            <person name="Daniel R."/>
            <person name="Vilcinskas A."/>
        </authorList>
    </citation>
    <scope>NUCLEOTIDE SEQUENCE</scope>
    <source>
        <strain evidence="3">MP11Mi</strain>
    </source>
</reference>
<accession>A0AA97GVC8</accession>
<dbReference type="Pfam" id="PF00089">
    <property type="entry name" value="Trypsin"/>
    <property type="match status" value="1"/>
</dbReference>
<proteinExistence type="predicted"/>
<dbReference type="GO" id="GO:0006508">
    <property type="term" value="P:proteolysis"/>
    <property type="evidence" value="ECO:0007669"/>
    <property type="project" value="InterPro"/>
</dbReference>
<sequence length="232" mass="23508">MKMFKRVLIAVAAVAAAAALVPSGPADAAPRATVGGGSGIIVAGNALCTMTAVGHDRTGRLVGLTAAHCGGIGNTIQAERNRKAGVIGSIVTRSNSLDVAVIALNSSRVKAVRQVGKARITRIGTYPKPFSNVCKAGRTTGFTCGPTLVHDGDAALNYVCADHGDSGGPIIVGGRLVGMLNGALRIAGAGTPSIPCVNPAFPVYSPMIATKMTEILRPLNRTSLIGSGFRPI</sequence>
<organism evidence="3">
    <name type="scientific">Gordonia sp. MP11Mi</name>
    <dbReference type="NCBI Taxonomy" id="3022769"/>
    <lineage>
        <taxon>Bacteria</taxon>
        <taxon>Bacillati</taxon>
        <taxon>Actinomycetota</taxon>
        <taxon>Actinomycetes</taxon>
        <taxon>Mycobacteriales</taxon>
        <taxon>Gordoniaceae</taxon>
        <taxon>Gordonia</taxon>
    </lineage>
</organism>
<feature type="signal peptide" evidence="1">
    <location>
        <begin position="1"/>
        <end position="28"/>
    </location>
</feature>
<evidence type="ECO:0000313" key="3">
    <source>
        <dbReference type="EMBL" id="WOC13616.1"/>
    </source>
</evidence>
<dbReference type="CDD" id="cd21112">
    <property type="entry name" value="alphaLP-like"/>
    <property type="match status" value="1"/>
</dbReference>
<dbReference type="GO" id="GO:0004252">
    <property type="term" value="F:serine-type endopeptidase activity"/>
    <property type="evidence" value="ECO:0007669"/>
    <property type="project" value="InterPro"/>
</dbReference>
<dbReference type="EMBL" id="CP128986">
    <property type="protein sequence ID" value="WOC13616.1"/>
    <property type="molecule type" value="Genomic_DNA"/>
</dbReference>